<feature type="region of interest" description="Disordered" evidence="2">
    <location>
        <begin position="404"/>
        <end position="452"/>
    </location>
</feature>
<accession>A0A1F6CBK7</accession>
<organism evidence="3 4">
    <name type="scientific">Handelsmanbacteria sp. (strain RIFCSPLOWO2_12_FULL_64_10)</name>
    <dbReference type="NCBI Taxonomy" id="1817868"/>
    <lineage>
        <taxon>Bacteria</taxon>
        <taxon>Candidatus Handelsmaniibacteriota</taxon>
    </lineage>
</organism>
<feature type="coiled-coil region" evidence="1">
    <location>
        <begin position="224"/>
        <end position="258"/>
    </location>
</feature>
<gene>
    <name evidence="3" type="ORF">A3F84_24110</name>
</gene>
<keyword evidence="1" id="KW-0175">Coiled coil</keyword>
<dbReference type="EMBL" id="MFKF01000305">
    <property type="protein sequence ID" value="OGG46529.1"/>
    <property type="molecule type" value="Genomic_DNA"/>
</dbReference>
<feature type="compositionally biased region" description="Polar residues" evidence="2">
    <location>
        <begin position="421"/>
        <end position="431"/>
    </location>
</feature>
<evidence type="ECO:0000313" key="3">
    <source>
        <dbReference type="EMBL" id="OGG46529.1"/>
    </source>
</evidence>
<protein>
    <submittedName>
        <fullName evidence="3">Uncharacterized protein</fullName>
    </submittedName>
</protein>
<feature type="compositionally biased region" description="Low complexity" evidence="2">
    <location>
        <begin position="406"/>
        <end position="420"/>
    </location>
</feature>
<proteinExistence type="predicted"/>
<evidence type="ECO:0000313" key="4">
    <source>
        <dbReference type="Proteomes" id="UP000178606"/>
    </source>
</evidence>
<comment type="caution">
    <text evidence="3">The sequence shown here is derived from an EMBL/GenBank/DDBJ whole genome shotgun (WGS) entry which is preliminary data.</text>
</comment>
<evidence type="ECO:0000256" key="2">
    <source>
        <dbReference type="SAM" id="MobiDB-lite"/>
    </source>
</evidence>
<dbReference type="Proteomes" id="UP000178606">
    <property type="component" value="Unassembled WGS sequence"/>
</dbReference>
<evidence type="ECO:0000256" key="1">
    <source>
        <dbReference type="SAM" id="Coils"/>
    </source>
</evidence>
<sequence>MPSGWTRIEGAVTTDICGKNDAHALRLDKEAVETIKKTRLHRKVATTIFFESNGGQSRTEATIPEIRLSVAEPDLDIGNVETVLESLTEACYYLTVERNRYHFSFKENLNKRFADRRASIQLPRIDELVSEEIRKVFAEGTGMERVFFPEKSNNISDRPVLTLVVLAPDRSMAEDPKTLHTVEAMTRECGNSARTFKSALIWMLADTPAPLREEARKVLAWEAIQDEEEDIRLDETQKKQLSENLKKARRDLKECVWRTYKNMALLGKDNAIRVVDLGLVHSSVAGNMLTFILTRLRQDGDLEADISPNFLVRNWPPAFQEWSTRSVRDAFFASPQFPRLLNPDGLKETIARGVSNDFLAYVGKTGSGAYEPFCYGGTLNAGDVEISDDTFILKKETAESYKKARAAAAAEPGATSTSAGPSTPQEGTTTIPGAGEGVSEGPDVPDTIPTPPATIRKMAWKGEIPSQKWMNFYTKVLSKFAREMNLKISIQFEVTQEDGVSPQKIEEAKIALRELGLEDDVEVET</sequence>
<dbReference type="AlphaFoldDB" id="A0A1F6CBK7"/>
<reference evidence="3 4" key="1">
    <citation type="journal article" date="2016" name="Nat. Commun.">
        <title>Thousands of microbial genomes shed light on interconnected biogeochemical processes in an aquifer system.</title>
        <authorList>
            <person name="Anantharaman K."/>
            <person name="Brown C.T."/>
            <person name="Hug L.A."/>
            <person name="Sharon I."/>
            <person name="Castelle C.J."/>
            <person name="Probst A.J."/>
            <person name="Thomas B.C."/>
            <person name="Singh A."/>
            <person name="Wilkins M.J."/>
            <person name="Karaoz U."/>
            <person name="Brodie E.L."/>
            <person name="Williams K.H."/>
            <person name="Hubbard S.S."/>
            <person name="Banfield J.F."/>
        </authorList>
    </citation>
    <scope>NUCLEOTIDE SEQUENCE [LARGE SCALE GENOMIC DNA]</scope>
    <source>
        <strain evidence="4">RIFCSPLOWO2_12_FULL_64_10</strain>
    </source>
</reference>
<name>A0A1F6CBK7_HANXR</name>